<dbReference type="UniPathway" id="UPA00077">
    <property type="reaction ID" value="UER00158"/>
</dbReference>
<evidence type="ECO:0000256" key="2">
    <source>
        <dbReference type="ARBA" id="ARBA00009539"/>
    </source>
</evidence>
<comment type="function">
    <text evidence="7">Key enzyme in folate metabolism. Catalyzes an essential reaction for de novo glycine and purine synthesis, and for DNA precursor synthesis.</text>
</comment>
<dbReference type="GO" id="GO:0046452">
    <property type="term" value="P:dihydrofolate metabolic process"/>
    <property type="evidence" value="ECO:0007669"/>
    <property type="project" value="TreeGrafter"/>
</dbReference>
<dbReference type="eggNOG" id="COG0262">
    <property type="taxonomic scope" value="Bacteria"/>
</dbReference>
<dbReference type="InterPro" id="IPR001796">
    <property type="entry name" value="DHFR_dom"/>
</dbReference>
<evidence type="ECO:0000256" key="7">
    <source>
        <dbReference type="ARBA" id="ARBA00025067"/>
    </source>
</evidence>
<evidence type="ECO:0000256" key="1">
    <source>
        <dbReference type="ARBA" id="ARBA00004903"/>
    </source>
</evidence>
<gene>
    <name evidence="9" type="ordered locus">Tresu_0121</name>
</gene>
<dbReference type="GO" id="GO:0006730">
    <property type="term" value="P:one-carbon metabolic process"/>
    <property type="evidence" value="ECO:0007669"/>
    <property type="project" value="UniProtKB-KW"/>
</dbReference>
<evidence type="ECO:0000313" key="9">
    <source>
        <dbReference type="EMBL" id="AEB13087.1"/>
    </source>
</evidence>
<dbReference type="Pfam" id="PF00186">
    <property type="entry name" value="DHFR_1"/>
    <property type="match status" value="1"/>
</dbReference>
<evidence type="ECO:0000313" key="10">
    <source>
        <dbReference type="Proteomes" id="UP000006852"/>
    </source>
</evidence>
<organism evidence="9 10">
    <name type="scientific">Treponema succinifaciens (strain ATCC 33096 / DSM 2489 / 6091)</name>
    <dbReference type="NCBI Taxonomy" id="869209"/>
    <lineage>
        <taxon>Bacteria</taxon>
        <taxon>Pseudomonadati</taxon>
        <taxon>Spirochaetota</taxon>
        <taxon>Spirochaetia</taxon>
        <taxon>Spirochaetales</taxon>
        <taxon>Treponemataceae</taxon>
        <taxon>Treponema</taxon>
    </lineage>
</organism>
<dbReference type="GeneID" id="302999814"/>
<evidence type="ECO:0000259" key="8">
    <source>
        <dbReference type="PROSITE" id="PS51330"/>
    </source>
</evidence>
<comment type="pathway">
    <text evidence="1">Cofactor biosynthesis; tetrahydrofolate biosynthesis; 5,6,7,8-tetrahydrofolate from 7,8-dihydrofolate: step 1/1.</text>
</comment>
<dbReference type="Proteomes" id="UP000006852">
    <property type="component" value="Chromosome"/>
</dbReference>
<keyword evidence="6" id="KW-0560">Oxidoreductase</keyword>
<protein>
    <recommendedName>
        <fullName evidence="3">dihydrofolate reductase</fullName>
        <ecNumber evidence="3">1.5.1.3</ecNumber>
    </recommendedName>
</protein>
<evidence type="ECO:0000256" key="5">
    <source>
        <dbReference type="ARBA" id="ARBA00022857"/>
    </source>
</evidence>
<sequence length="184" mass="21022">MNAIYASGLNGEFALEDGTLPWKKNSLLQKECKEDMDFFKHMTAKKAVIMGFNTFKTLPFPLKNRLNIVIKRNAAPQKIERIDNEFFFFSSIEKALNALDFLCPDDIFLIGGKKLFTEAFNKNLVDGIVYETVFCRNFPDAKIFINCPENFSLIDSRKSGILVFNQYKNPEAPKAQFQSGLQNP</sequence>
<dbReference type="GO" id="GO:0050661">
    <property type="term" value="F:NADP binding"/>
    <property type="evidence" value="ECO:0007669"/>
    <property type="project" value="InterPro"/>
</dbReference>
<dbReference type="PRINTS" id="PR00070">
    <property type="entry name" value="DHFR"/>
</dbReference>
<dbReference type="GO" id="GO:0046654">
    <property type="term" value="P:tetrahydrofolate biosynthetic process"/>
    <property type="evidence" value="ECO:0007669"/>
    <property type="project" value="UniProtKB-UniPathway"/>
</dbReference>
<dbReference type="InterPro" id="IPR012259">
    <property type="entry name" value="DHFR"/>
</dbReference>
<name>F2NUY3_TRES6</name>
<keyword evidence="5" id="KW-0521">NADP</keyword>
<dbReference type="SUPFAM" id="SSF53597">
    <property type="entry name" value="Dihydrofolate reductase-like"/>
    <property type="match status" value="1"/>
</dbReference>
<dbReference type="Gene3D" id="3.40.430.10">
    <property type="entry name" value="Dihydrofolate Reductase, subunit A"/>
    <property type="match status" value="1"/>
</dbReference>
<dbReference type="OrthoDB" id="9804315at2"/>
<comment type="similarity">
    <text evidence="2">Belongs to the dihydrofolate reductase family.</text>
</comment>
<dbReference type="PROSITE" id="PS51330">
    <property type="entry name" value="DHFR_2"/>
    <property type="match status" value="1"/>
</dbReference>
<dbReference type="HOGENOM" id="CLU_1467610_0_0_12"/>
<dbReference type="GO" id="GO:0046655">
    <property type="term" value="P:folic acid metabolic process"/>
    <property type="evidence" value="ECO:0007669"/>
    <property type="project" value="TreeGrafter"/>
</dbReference>
<evidence type="ECO:0000256" key="3">
    <source>
        <dbReference type="ARBA" id="ARBA00012856"/>
    </source>
</evidence>
<proteinExistence type="inferred from homology"/>
<accession>F2NUY3</accession>
<evidence type="ECO:0000256" key="6">
    <source>
        <dbReference type="ARBA" id="ARBA00023002"/>
    </source>
</evidence>
<dbReference type="CDD" id="cd00209">
    <property type="entry name" value="DHFR"/>
    <property type="match status" value="1"/>
</dbReference>
<feature type="domain" description="DHFR" evidence="8">
    <location>
        <begin position="1"/>
        <end position="184"/>
    </location>
</feature>
<dbReference type="EC" id="1.5.1.3" evidence="3"/>
<dbReference type="KEGG" id="tsu:Tresu_0121"/>
<dbReference type="GO" id="GO:0004146">
    <property type="term" value="F:dihydrofolate reductase activity"/>
    <property type="evidence" value="ECO:0007669"/>
    <property type="project" value="UniProtKB-EC"/>
</dbReference>
<keyword evidence="4" id="KW-0554">One-carbon metabolism</keyword>
<dbReference type="STRING" id="869209.Tresu_0121"/>
<dbReference type="RefSeq" id="WP_013700398.1">
    <property type="nucleotide sequence ID" value="NC_015385.1"/>
</dbReference>
<keyword evidence="10" id="KW-1185">Reference proteome</keyword>
<dbReference type="PANTHER" id="PTHR48069">
    <property type="entry name" value="DIHYDROFOLATE REDUCTASE"/>
    <property type="match status" value="1"/>
</dbReference>
<dbReference type="EMBL" id="CP002631">
    <property type="protein sequence ID" value="AEB13087.1"/>
    <property type="molecule type" value="Genomic_DNA"/>
</dbReference>
<evidence type="ECO:0000256" key="4">
    <source>
        <dbReference type="ARBA" id="ARBA00022563"/>
    </source>
</evidence>
<dbReference type="PANTHER" id="PTHR48069:SF3">
    <property type="entry name" value="DIHYDROFOLATE REDUCTASE"/>
    <property type="match status" value="1"/>
</dbReference>
<dbReference type="InterPro" id="IPR024072">
    <property type="entry name" value="DHFR-like_dom_sf"/>
</dbReference>
<reference evidence="9 10" key="1">
    <citation type="journal article" date="2011" name="Stand. Genomic Sci.">
        <title>Complete genome sequence of Treponema succinifaciens type strain (6091).</title>
        <authorList>
            <person name="Han C."/>
            <person name="Gronow S."/>
            <person name="Teshima H."/>
            <person name="Lapidus A."/>
            <person name="Nolan M."/>
            <person name="Lucas S."/>
            <person name="Hammon N."/>
            <person name="Deshpande S."/>
            <person name="Cheng J.F."/>
            <person name="Zeytun A."/>
            <person name="Tapia R."/>
            <person name="Goodwin L."/>
            <person name="Pitluck S."/>
            <person name="Liolios K."/>
            <person name="Pagani I."/>
            <person name="Ivanova N."/>
            <person name="Mavromatis K."/>
            <person name="Mikhailova N."/>
            <person name="Huntemann M."/>
            <person name="Pati A."/>
            <person name="Chen A."/>
            <person name="Palaniappan K."/>
            <person name="Land M."/>
            <person name="Hauser L."/>
            <person name="Brambilla E.M."/>
            <person name="Rohde M."/>
            <person name="Goker M."/>
            <person name="Woyke T."/>
            <person name="Bristow J."/>
            <person name="Eisen J.A."/>
            <person name="Markowitz V."/>
            <person name="Hugenholtz P."/>
            <person name="Kyrpides N.C."/>
            <person name="Klenk H.P."/>
            <person name="Detter J.C."/>
        </authorList>
    </citation>
    <scope>NUCLEOTIDE SEQUENCE [LARGE SCALE GENOMIC DNA]</scope>
    <source>
        <strain evidence="10">ATCC 33096 / DSM 2489 / 6091</strain>
    </source>
</reference>
<reference evidence="10" key="2">
    <citation type="submission" date="2011-04" db="EMBL/GenBank/DDBJ databases">
        <title>The complete genome of chromosome of Treponema succinifaciens DSM 2489.</title>
        <authorList>
            <person name="Lucas S."/>
            <person name="Copeland A."/>
            <person name="Lapidus A."/>
            <person name="Bruce D."/>
            <person name="Goodwin L."/>
            <person name="Pitluck S."/>
            <person name="Peters L."/>
            <person name="Kyrpides N."/>
            <person name="Mavromatis K."/>
            <person name="Ivanova N."/>
            <person name="Ovchinnikova G."/>
            <person name="Teshima H."/>
            <person name="Detter J.C."/>
            <person name="Tapia R."/>
            <person name="Han C."/>
            <person name="Land M."/>
            <person name="Hauser L."/>
            <person name="Markowitz V."/>
            <person name="Cheng J.-F."/>
            <person name="Hugenholtz P."/>
            <person name="Woyke T."/>
            <person name="Wu D."/>
            <person name="Gronow S."/>
            <person name="Wellnitz S."/>
            <person name="Brambilla E."/>
            <person name="Klenk H.-P."/>
            <person name="Eisen J.A."/>
        </authorList>
    </citation>
    <scope>NUCLEOTIDE SEQUENCE [LARGE SCALE GENOMIC DNA]</scope>
    <source>
        <strain evidence="10">ATCC 33096 / DSM 2489 / 6091</strain>
    </source>
</reference>
<dbReference type="AlphaFoldDB" id="F2NUY3"/>